<dbReference type="Proteomes" id="UP000003294">
    <property type="component" value="Unassembled WGS sequence"/>
</dbReference>
<evidence type="ECO:0000313" key="2">
    <source>
        <dbReference type="Proteomes" id="UP000003294"/>
    </source>
</evidence>
<protein>
    <submittedName>
        <fullName evidence="1">Uncharacterized protein</fullName>
    </submittedName>
</protein>
<dbReference type="EMBL" id="ACDY02000002">
    <property type="protein sequence ID" value="EEZ72506.1"/>
    <property type="molecule type" value="Genomic_DNA"/>
</dbReference>
<name>D0W1B8_NEICI</name>
<accession>D0W1B8</accession>
<evidence type="ECO:0000313" key="1">
    <source>
        <dbReference type="EMBL" id="EEZ72506.1"/>
    </source>
</evidence>
<gene>
    <name evidence="1" type="ORF">NEICINOT_03438</name>
</gene>
<sequence length="42" mass="4441">MPFGKAGFYLSGGMLEISAAVSDSRCRRSLSVRPLPILNADG</sequence>
<dbReference type="STRING" id="546262.NEICINOT_03438"/>
<organism evidence="1 2">
    <name type="scientific">Neisseria cinerea ATCC 14685</name>
    <dbReference type="NCBI Taxonomy" id="546262"/>
    <lineage>
        <taxon>Bacteria</taxon>
        <taxon>Pseudomonadati</taxon>
        <taxon>Pseudomonadota</taxon>
        <taxon>Betaproteobacteria</taxon>
        <taxon>Neisseriales</taxon>
        <taxon>Neisseriaceae</taxon>
        <taxon>Neisseria</taxon>
    </lineage>
</organism>
<reference evidence="1 2" key="1">
    <citation type="submission" date="2009-10" db="EMBL/GenBank/DDBJ databases">
        <authorList>
            <person name="Weinstock G."/>
            <person name="Sodergren E."/>
            <person name="Clifton S."/>
            <person name="Fulton L."/>
            <person name="Fulton B."/>
            <person name="Courtney L."/>
            <person name="Fronick C."/>
            <person name="Harrison M."/>
            <person name="Strong C."/>
            <person name="Farmer C."/>
            <person name="Delahaunty K."/>
            <person name="Markovic C."/>
            <person name="Hall O."/>
            <person name="Minx P."/>
            <person name="Tomlinson C."/>
            <person name="Mitreva M."/>
            <person name="Nelson J."/>
            <person name="Hou S."/>
            <person name="Wollam A."/>
            <person name="Pepin K.H."/>
            <person name="Johnson M."/>
            <person name="Bhonagiri V."/>
            <person name="Nash W.E."/>
            <person name="Warren W."/>
            <person name="Chinwalla A."/>
            <person name="Mardis E.R."/>
            <person name="Wilson R.K."/>
        </authorList>
    </citation>
    <scope>NUCLEOTIDE SEQUENCE [LARGE SCALE GENOMIC DNA]</scope>
    <source>
        <strain evidence="1 2">ATCC 14685</strain>
    </source>
</reference>
<comment type="caution">
    <text evidence="1">The sequence shown here is derived from an EMBL/GenBank/DDBJ whole genome shotgun (WGS) entry which is preliminary data.</text>
</comment>
<dbReference type="AlphaFoldDB" id="D0W1B8"/>
<proteinExistence type="predicted"/>